<dbReference type="AlphaFoldDB" id="A0A4U9WHK4"/>
<sequence>MKWTYDVSPYVVPSLLMCCVLAFSGSVVSDDVLGEGARQHGRRHCRDALCN</sequence>
<evidence type="ECO:0000313" key="1">
    <source>
        <dbReference type="EMBL" id="VTR58980.1"/>
    </source>
</evidence>
<protein>
    <submittedName>
        <fullName evidence="1">Uncharacterized protein</fullName>
    </submittedName>
</protein>
<reference evidence="1" key="1">
    <citation type="submission" date="2019-05" db="EMBL/GenBank/DDBJ databases">
        <authorList>
            <consortium name="Pathogen Informatics"/>
        </authorList>
    </citation>
    <scope>NUCLEOTIDE SEQUENCE [LARGE SCALE GENOMIC DNA]</scope>
    <source>
        <strain evidence="1">NCTC12965</strain>
    </source>
</reference>
<organism evidence="1">
    <name type="scientific">Serratia fonticola</name>
    <dbReference type="NCBI Taxonomy" id="47917"/>
    <lineage>
        <taxon>Bacteria</taxon>
        <taxon>Pseudomonadati</taxon>
        <taxon>Pseudomonadota</taxon>
        <taxon>Gammaproteobacteria</taxon>
        <taxon>Enterobacterales</taxon>
        <taxon>Yersiniaceae</taxon>
        <taxon>Serratia</taxon>
    </lineage>
</organism>
<accession>A0A4U9WHK4</accession>
<dbReference type="EMBL" id="CABEEZ010000155">
    <property type="protein sequence ID" value="VTR58980.1"/>
    <property type="molecule type" value="Genomic_DNA"/>
</dbReference>
<gene>
    <name evidence="1" type="ORF">NCTC12965_07874</name>
</gene>
<name>A0A4U9WHK4_SERFO</name>
<proteinExistence type="predicted"/>